<proteinExistence type="predicted"/>
<dbReference type="InterPro" id="IPR017900">
    <property type="entry name" value="4Fe4S_Fe_S_CS"/>
</dbReference>
<dbReference type="AlphaFoldDB" id="A0A5K7YPY4"/>
<dbReference type="OrthoDB" id="9789030at2"/>
<dbReference type="InterPro" id="IPR050572">
    <property type="entry name" value="Fe-S_Ferredoxin"/>
</dbReference>
<dbReference type="GO" id="GO:0046872">
    <property type="term" value="F:metal ion binding"/>
    <property type="evidence" value="ECO:0007669"/>
    <property type="project" value="UniProtKB-KW"/>
</dbReference>
<dbReference type="CDD" id="cd10550">
    <property type="entry name" value="DMSOR_beta_like"/>
    <property type="match status" value="1"/>
</dbReference>
<feature type="domain" description="4Fe-4S ferredoxin-type" evidence="5">
    <location>
        <begin position="72"/>
        <end position="101"/>
    </location>
</feature>
<dbReference type="RefSeq" id="WP_155319602.1">
    <property type="nucleotide sequence ID" value="NZ_AP021874.1"/>
</dbReference>
<dbReference type="InterPro" id="IPR017896">
    <property type="entry name" value="4Fe4S_Fe-S-bd"/>
</dbReference>
<sequence>MELRAIHTNCSGCGVCRQVCTLENFREVNPSKSLLKIQGRFPSPGDYRIHICDQCGACAEVCPVEAIQVVDGAYRVDEEECVGCMECVAACPRGVMMVHPDREAPVKCTLCGQCAELCPRQALVLVDDKIKKAG</sequence>
<dbReference type="Pfam" id="PF12838">
    <property type="entry name" value="Fer4_7"/>
    <property type="match status" value="1"/>
</dbReference>
<dbReference type="PROSITE" id="PS51379">
    <property type="entry name" value="4FE4S_FER_2"/>
    <property type="match status" value="4"/>
</dbReference>
<dbReference type="Gene3D" id="3.30.70.20">
    <property type="match status" value="2"/>
</dbReference>
<keyword evidence="4" id="KW-0411">Iron-sulfur</keyword>
<dbReference type="PANTHER" id="PTHR43687">
    <property type="entry name" value="ADENYLYLSULFATE REDUCTASE, BETA SUBUNIT"/>
    <property type="match status" value="1"/>
</dbReference>
<dbReference type="PANTHER" id="PTHR43687:SF1">
    <property type="entry name" value="FERREDOXIN III"/>
    <property type="match status" value="1"/>
</dbReference>
<evidence type="ECO:0000256" key="1">
    <source>
        <dbReference type="ARBA" id="ARBA00022485"/>
    </source>
</evidence>
<keyword evidence="1" id="KW-0004">4Fe-4S</keyword>
<reference evidence="6 7" key="1">
    <citation type="submission" date="2019-11" db="EMBL/GenBank/DDBJ databases">
        <title>Comparative genomics of hydrocarbon-degrading Desulfosarcina strains.</title>
        <authorList>
            <person name="Watanabe M."/>
            <person name="Kojima H."/>
            <person name="Fukui M."/>
        </authorList>
    </citation>
    <scope>NUCLEOTIDE SEQUENCE [LARGE SCALE GENOMIC DNA]</scope>
    <source>
        <strain evidence="6 7">PL12</strain>
    </source>
</reference>
<dbReference type="EMBL" id="AP021874">
    <property type="protein sequence ID" value="BBO71822.1"/>
    <property type="molecule type" value="Genomic_DNA"/>
</dbReference>
<gene>
    <name evidence="6" type="ORF">DSCA_57520</name>
</gene>
<dbReference type="PROSITE" id="PS00198">
    <property type="entry name" value="4FE4S_FER_1"/>
    <property type="match status" value="2"/>
</dbReference>
<evidence type="ECO:0000313" key="7">
    <source>
        <dbReference type="Proteomes" id="UP000427906"/>
    </source>
</evidence>
<dbReference type="GO" id="GO:0051539">
    <property type="term" value="F:4 iron, 4 sulfur cluster binding"/>
    <property type="evidence" value="ECO:0007669"/>
    <property type="project" value="UniProtKB-KW"/>
</dbReference>
<dbReference type="Pfam" id="PF00037">
    <property type="entry name" value="Fer4"/>
    <property type="match status" value="1"/>
</dbReference>
<evidence type="ECO:0000256" key="2">
    <source>
        <dbReference type="ARBA" id="ARBA00022723"/>
    </source>
</evidence>
<dbReference type="KEGG" id="dalk:DSCA_57520"/>
<feature type="domain" description="4Fe-4S ferredoxin-type" evidence="5">
    <location>
        <begin position="105"/>
        <end position="128"/>
    </location>
</feature>
<keyword evidence="2" id="KW-0479">Metal-binding</keyword>
<accession>A0A5K7YPY4</accession>
<evidence type="ECO:0000313" key="6">
    <source>
        <dbReference type="EMBL" id="BBO71822.1"/>
    </source>
</evidence>
<keyword evidence="3" id="KW-0408">Iron</keyword>
<evidence type="ECO:0000256" key="3">
    <source>
        <dbReference type="ARBA" id="ARBA00023004"/>
    </source>
</evidence>
<dbReference type="Proteomes" id="UP000427906">
    <property type="component" value="Chromosome"/>
</dbReference>
<feature type="domain" description="4Fe-4S ferredoxin-type" evidence="5">
    <location>
        <begin position="1"/>
        <end position="30"/>
    </location>
</feature>
<keyword evidence="7" id="KW-1185">Reference proteome</keyword>
<organism evidence="6 7">
    <name type="scientific">Desulfosarcina alkanivorans</name>
    <dbReference type="NCBI Taxonomy" id="571177"/>
    <lineage>
        <taxon>Bacteria</taxon>
        <taxon>Pseudomonadati</taxon>
        <taxon>Thermodesulfobacteriota</taxon>
        <taxon>Desulfobacteria</taxon>
        <taxon>Desulfobacterales</taxon>
        <taxon>Desulfosarcinaceae</taxon>
        <taxon>Desulfosarcina</taxon>
    </lineage>
</organism>
<name>A0A5K7YPY4_9BACT</name>
<protein>
    <submittedName>
        <fullName evidence="6">4Fe-4S ferredoxin</fullName>
    </submittedName>
</protein>
<evidence type="ECO:0000259" key="5">
    <source>
        <dbReference type="PROSITE" id="PS51379"/>
    </source>
</evidence>
<dbReference type="SUPFAM" id="SSF54862">
    <property type="entry name" value="4Fe-4S ferredoxins"/>
    <property type="match status" value="1"/>
</dbReference>
<evidence type="ECO:0000256" key="4">
    <source>
        <dbReference type="ARBA" id="ARBA00023014"/>
    </source>
</evidence>
<feature type="domain" description="4Fe-4S ferredoxin-type" evidence="5">
    <location>
        <begin position="40"/>
        <end position="71"/>
    </location>
</feature>